<evidence type="ECO:0000313" key="9">
    <source>
        <dbReference type="EMBL" id="RIB02139.1"/>
    </source>
</evidence>
<dbReference type="Proteomes" id="UP000266673">
    <property type="component" value="Unassembled WGS sequence"/>
</dbReference>
<feature type="transmembrane region" description="Helical" evidence="8">
    <location>
        <begin position="492"/>
        <end position="509"/>
    </location>
</feature>
<feature type="transmembrane region" description="Helical" evidence="8">
    <location>
        <begin position="420"/>
        <end position="444"/>
    </location>
</feature>
<dbReference type="Pfam" id="PF02417">
    <property type="entry name" value="Chromate_transp"/>
    <property type="match status" value="2"/>
</dbReference>
<dbReference type="PANTHER" id="PTHR43663">
    <property type="entry name" value="CHROMATE TRANSPORT PROTEIN-RELATED"/>
    <property type="match status" value="1"/>
</dbReference>
<dbReference type="PANTHER" id="PTHR43663:SF1">
    <property type="entry name" value="CHROMATE TRANSPORTER"/>
    <property type="match status" value="1"/>
</dbReference>
<organism evidence="9 10">
    <name type="scientific">Gigaspora rosea</name>
    <dbReference type="NCBI Taxonomy" id="44941"/>
    <lineage>
        <taxon>Eukaryota</taxon>
        <taxon>Fungi</taxon>
        <taxon>Fungi incertae sedis</taxon>
        <taxon>Mucoromycota</taxon>
        <taxon>Glomeromycotina</taxon>
        <taxon>Glomeromycetes</taxon>
        <taxon>Diversisporales</taxon>
        <taxon>Gigasporaceae</taxon>
        <taxon>Gigaspora</taxon>
    </lineage>
</organism>
<feature type="transmembrane region" description="Helical" evidence="8">
    <location>
        <begin position="464"/>
        <end position="485"/>
    </location>
</feature>
<evidence type="ECO:0000256" key="1">
    <source>
        <dbReference type="ARBA" id="ARBA00004651"/>
    </source>
</evidence>
<dbReference type="InterPro" id="IPR052518">
    <property type="entry name" value="CHR_Transporter"/>
</dbReference>
<name>A0A397U041_9GLOM</name>
<feature type="compositionally biased region" description="Acidic residues" evidence="7">
    <location>
        <begin position="57"/>
        <end position="71"/>
    </location>
</feature>
<feature type="region of interest" description="Disordered" evidence="7">
    <location>
        <begin position="1"/>
        <end position="71"/>
    </location>
</feature>
<dbReference type="OrthoDB" id="2160638at2759"/>
<protein>
    <submittedName>
        <fullName evidence="9">Chromate transporter-domain-containing protein</fullName>
    </submittedName>
</protein>
<keyword evidence="3" id="KW-1003">Cell membrane</keyword>
<reference evidence="9 10" key="1">
    <citation type="submission" date="2018-06" db="EMBL/GenBank/DDBJ databases">
        <title>Comparative genomics reveals the genomic features of Rhizophagus irregularis, R. cerebriforme, R. diaphanum and Gigaspora rosea, and their symbiotic lifestyle signature.</title>
        <authorList>
            <person name="Morin E."/>
            <person name="San Clemente H."/>
            <person name="Chen E.C.H."/>
            <person name="De La Providencia I."/>
            <person name="Hainaut M."/>
            <person name="Kuo A."/>
            <person name="Kohler A."/>
            <person name="Murat C."/>
            <person name="Tang N."/>
            <person name="Roy S."/>
            <person name="Loubradou J."/>
            <person name="Henrissat B."/>
            <person name="Grigoriev I.V."/>
            <person name="Corradi N."/>
            <person name="Roux C."/>
            <person name="Martin F.M."/>
        </authorList>
    </citation>
    <scope>NUCLEOTIDE SEQUENCE [LARGE SCALE GENOMIC DNA]</scope>
    <source>
        <strain evidence="9 10">DAOM 194757</strain>
    </source>
</reference>
<evidence type="ECO:0000256" key="8">
    <source>
        <dbReference type="SAM" id="Phobius"/>
    </source>
</evidence>
<dbReference type="AlphaFoldDB" id="A0A397U041"/>
<keyword evidence="5 8" id="KW-1133">Transmembrane helix</keyword>
<evidence type="ECO:0000256" key="4">
    <source>
        <dbReference type="ARBA" id="ARBA00022692"/>
    </source>
</evidence>
<feature type="transmembrane region" description="Helical" evidence="8">
    <location>
        <begin position="262"/>
        <end position="283"/>
    </location>
</feature>
<evidence type="ECO:0000256" key="6">
    <source>
        <dbReference type="ARBA" id="ARBA00023136"/>
    </source>
</evidence>
<gene>
    <name evidence="9" type="ORF">C2G38_2228665</name>
</gene>
<evidence type="ECO:0000313" key="10">
    <source>
        <dbReference type="Proteomes" id="UP000266673"/>
    </source>
</evidence>
<feature type="transmembrane region" description="Helical" evidence="8">
    <location>
        <begin position="354"/>
        <end position="377"/>
    </location>
</feature>
<feature type="transmembrane region" description="Helical" evidence="8">
    <location>
        <begin position="225"/>
        <end position="255"/>
    </location>
</feature>
<dbReference type="GO" id="GO:0015109">
    <property type="term" value="F:chromate transmembrane transporter activity"/>
    <property type="evidence" value="ECO:0007669"/>
    <property type="project" value="InterPro"/>
</dbReference>
<feature type="compositionally biased region" description="Polar residues" evidence="7">
    <location>
        <begin position="1"/>
        <end position="21"/>
    </location>
</feature>
<keyword evidence="4 8" id="KW-0812">Transmembrane</keyword>
<evidence type="ECO:0000256" key="3">
    <source>
        <dbReference type="ARBA" id="ARBA00022475"/>
    </source>
</evidence>
<keyword evidence="10" id="KW-1185">Reference proteome</keyword>
<dbReference type="InterPro" id="IPR014047">
    <property type="entry name" value="Chr_Tranpt_l_chain"/>
</dbReference>
<dbReference type="NCBIfam" id="TIGR00937">
    <property type="entry name" value="2A51"/>
    <property type="match status" value="1"/>
</dbReference>
<accession>A0A397U041</accession>
<comment type="subcellular location">
    <subcellularLocation>
        <location evidence="1">Cell membrane</location>
        <topology evidence="1">Multi-pass membrane protein</topology>
    </subcellularLocation>
</comment>
<sequence length="510" mass="56053">MSSEYQENHLINTDTPTLTNETNEEYDEKKEKETQVNLSKNTEEEKENETRVSFPNDIEEEKEAIEPPSDEFADNSNVPKLSYWRIFLLNLWFGFNAWGGPMAQIALIKDTLVIKGKWITIPRFNRVFGVYQIVPGPEATELCMFFGCLSGGRFGGFLAGLGFVLPGFTLILLFSYIYVIVGLDNVYFNASFRALQPIVSAMVLRATHKIAEHALMSHTTHRFSYWLFGMAILAAIQTTVNFNYFITLGVCGIAFMFIERKLYWIGIIVILLELVGYGIYIGINKAIPSPYSLGIGVAKANPGSGPDPGHTFALGLVAGSLSFGGAYVTIPFLKAEAVTIGQWMAVSTFLDSIAIGNIIPSPLVMFSTFIGFQAGYLWGGHNIGYGLLGGFLIALGMLFPCFLFTILGHNLLEKLVRNKFLAAFFDGISGTVVGIIAVTALDLLKSSITSNTGLNNVSQQDLPILLAKNSSLAAVLYVLTLAALYKFNKPYLSLWLIIFGAIAGQFLFVN</sequence>
<comment type="caution">
    <text evidence="9">The sequence shown here is derived from an EMBL/GenBank/DDBJ whole genome shotgun (WGS) entry which is preliminary data.</text>
</comment>
<dbReference type="EMBL" id="QKWP01002800">
    <property type="protein sequence ID" value="RIB02139.1"/>
    <property type="molecule type" value="Genomic_DNA"/>
</dbReference>
<dbReference type="GO" id="GO:0005886">
    <property type="term" value="C:plasma membrane"/>
    <property type="evidence" value="ECO:0007669"/>
    <property type="project" value="UniProtKB-SubCell"/>
</dbReference>
<dbReference type="InterPro" id="IPR003370">
    <property type="entry name" value="Chromate_transpt"/>
</dbReference>
<feature type="transmembrane region" description="Helical" evidence="8">
    <location>
        <begin position="312"/>
        <end position="333"/>
    </location>
</feature>
<evidence type="ECO:0000256" key="2">
    <source>
        <dbReference type="ARBA" id="ARBA00005262"/>
    </source>
</evidence>
<dbReference type="STRING" id="44941.A0A397U041"/>
<feature type="transmembrane region" description="Helical" evidence="8">
    <location>
        <begin position="154"/>
        <end position="179"/>
    </location>
</feature>
<feature type="transmembrane region" description="Helical" evidence="8">
    <location>
        <begin position="383"/>
        <end position="408"/>
    </location>
</feature>
<comment type="similarity">
    <text evidence="2">Belongs to the chromate ion transporter (CHR) (TC 2.A.51) family.</text>
</comment>
<evidence type="ECO:0000256" key="7">
    <source>
        <dbReference type="SAM" id="MobiDB-lite"/>
    </source>
</evidence>
<evidence type="ECO:0000256" key="5">
    <source>
        <dbReference type="ARBA" id="ARBA00022989"/>
    </source>
</evidence>
<keyword evidence="6 8" id="KW-0472">Membrane</keyword>
<proteinExistence type="inferred from homology"/>